<dbReference type="InterPro" id="IPR003819">
    <property type="entry name" value="TauD/TfdA-like"/>
</dbReference>
<gene>
    <name evidence="3" type="ORF">BO72DRAFT_443736</name>
</gene>
<dbReference type="EMBL" id="KZ824622">
    <property type="protein sequence ID" value="RAK82298.1"/>
    <property type="molecule type" value="Genomic_DNA"/>
</dbReference>
<keyword evidence="4" id="KW-1185">Reference proteome</keyword>
<dbReference type="OrthoDB" id="2522477at2759"/>
<feature type="domain" description="F-box" evidence="2">
    <location>
        <begin position="1"/>
        <end position="50"/>
    </location>
</feature>
<dbReference type="SUPFAM" id="SSF51197">
    <property type="entry name" value="Clavaminate synthase-like"/>
    <property type="match status" value="1"/>
</dbReference>
<dbReference type="Pfam" id="PF02668">
    <property type="entry name" value="TauD"/>
    <property type="match status" value="1"/>
</dbReference>
<accession>A0A8G1S1H5</accession>
<organism evidence="3 4">
    <name type="scientific">Aspergillus fijiensis CBS 313.89</name>
    <dbReference type="NCBI Taxonomy" id="1448319"/>
    <lineage>
        <taxon>Eukaryota</taxon>
        <taxon>Fungi</taxon>
        <taxon>Dikarya</taxon>
        <taxon>Ascomycota</taxon>
        <taxon>Pezizomycotina</taxon>
        <taxon>Eurotiomycetes</taxon>
        <taxon>Eurotiomycetidae</taxon>
        <taxon>Eurotiales</taxon>
        <taxon>Aspergillaceae</taxon>
        <taxon>Aspergillus</taxon>
    </lineage>
</organism>
<reference evidence="3 4" key="1">
    <citation type="submission" date="2018-02" db="EMBL/GenBank/DDBJ databases">
        <title>The genomes of Aspergillus section Nigri reveals drivers in fungal speciation.</title>
        <authorList>
            <consortium name="DOE Joint Genome Institute"/>
            <person name="Vesth T.C."/>
            <person name="Nybo J."/>
            <person name="Theobald S."/>
            <person name="Brandl J."/>
            <person name="Frisvad J.C."/>
            <person name="Nielsen K.F."/>
            <person name="Lyhne E.K."/>
            <person name="Kogle M.E."/>
            <person name="Kuo A."/>
            <person name="Riley R."/>
            <person name="Clum A."/>
            <person name="Nolan M."/>
            <person name="Lipzen A."/>
            <person name="Salamov A."/>
            <person name="Henrissat B."/>
            <person name="Wiebenga A."/>
            <person name="De vries R.P."/>
            <person name="Grigoriev I.V."/>
            <person name="Mortensen U.H."/>
            <person name="Andersen M.R."/>
            <person name="Baker S.E."/>
        </authorList>
    </citation>
    <scope>NUCLEOTIDE SEQUENCE [LARGE SCALE GENOMIC DNA]</scope>
    <source>
        <strain evidence="3 4">CBS 313.89</strain>
    </source>
</reference>
<dbReference type="SUPFAM" id="SSF81383">
    <property type="entry name" value="F-box domain"/>
    <property type="match status" value="1"/>
</dbReference>
<protein>
    <recommendedName>
        <fullName evidence="2">F-box domain-containing protein</fullName>
    </recommendedName>
</protein>
<evidence type="ECO:0000256" key="1">
    <source>
        <dbReference type="ARBA" id="ARBA00023002"/>
    </source>
</evidence>
<dbReference type="Gene3D" id="3.60.130.10">
    <property type="entry name" value="Clavaminate synthase-like"/>
    <property type="match status" value="1"/>
</dbReference>
<dbReference type="InterPro" id="IPR001810">
    <property type="entry name" value="F-box_dom"/>
</dbReference>
<dbReference type="PROSITE" id="PS50181">
    <property type="entry name" value="FBOX"/>
    <property type="match status" value="1"/>
</dbReference>
<dbReference type="RefSeq" id="XP_040806308.1">
    <property type="nucleotide sequence ID" value="XM_040943646.1"/>
</dbReference>
<dbReference type="AlphaFoldDB" id="A0A8G1S1H5"/>
<dbReference type="GO" id="GO:0016491">
    <property type="term" value="F:oxidoreductase activity"/>
    <property type="evidence" value="ECO:0007669"/>
    <property type="project" value="UniProtKB-KW"/>
</dbReference>
<dbReference type="GeneID" id="63860979"/>
<evidence type="ECO:0000313" key="3">
    <source>
        <dbReference type="EMBL" id="RAK82298.1"/>
    </source>
</evidence>
<proteinExistence type="predicted"/>
<dbReference type="VEuPathDB" id="FungiDB:BO72DRAFT_443736"/>
<sequence length="555" mass="63575">MQLFQLPTEILQVIISQIDSRASLARLAQVCRFLEALVDPILYQSVYLRNHDGEIFIRALELRPARAQYIRELLIHYHYVNVPDQQAYYPLLVEGLVPTIRRLVNLRRLTVKGLLYDAPRDYDDPDLGNVERFDAYAVEWFRLFEHAGGADVLPSLESCQMIMDDVPYDPEIRTELWSFDTRSAVMIHPHLRDLTLVGALVGGLDPALQYEPRSTRLESLTLLCCDVSSDGLRELLRIPEALKHLTWKGVPATAPPEFWPGDRQSYVDAIRTHADSLVSLDLDFYAIGGHHPPLDFRDFRSLRQLTIDPGVLRGDTTDADGNARHATTECLLPGSLQGLVLREYREYSVPDQETLPLVYRWVSSGALPSLRSVVDGYACMQPTRLSVAKRERKLTDRETYSFNNPASPYTKRPLLYCQPATDESTPDRVLIQYARRYFTGFQAQPRSADIPPITEAQAEALDALHFLAEQHSAALDFQKGDVQYINNLSIFHARNGFRDEPGKERHLLRLWLRDPEYAWETPGPLRKRWDIVYKDVRVEEQVFPLEPRLRKTVGA</sequence>
<dbReference type="InterPro" id="IPR036047">
    <property type="entry name" value="F-box-like_dom_sf"/>
</dbReference>
<dbReference type="Proteomes" id="UP000249789">
    <property type="component" value="Unassembled WGS sequence"/>
</dbReference>
<dbReference type="InterPro" id="IPR042098">
    <property type="entry name" value="TauD-like_sf"/>
</dbReference>
<name>A0A8G1S1H5_9EURO</name>
<evidence type="ECO:0000313" key="4">
    <source>
        <dbReference type="Proteomes" id="UP000249789"/>
    </source>
</evidence>
<dbReference type="Pfam" id="PF12937">
    <property type="entry name" value="F-box-like"/>
    <property type="match status" value="1"/>
</dbReference>
<keyword evidence="1" id="KW-0560">Oxidoreductase</keyword>
<evidence type="ECO:0000259" key="2">
    <source>
        <dbReference type="PROSITE" id="PS50181"/>
    </source>
</evidence>